<proteinExistence type="predicted"/>
<keyword evidence="2" id="KW-0479">Metal-binding</keyword>
<evidence type="ECO:0000259" key="5">
    <source>
        <dbReference type="PROSITE" id="PS51379"/>
    </source>
</evidence>
<organism evidence="6 7">
    <name type="scientific">Gimesia maris</name>
    <dbReference type="NCBI Taxonomy" id="122"/>
    <lineage>
        <taxon>Bacteria</taxon>
        <taxon>Pseudomonadati</taxon>
        <taxon>Planctomycetota</taxon>
        <taxon>Planctomycetia</taxon>
        <taxon>Planctomycetales</taxon>
        <taxon>Planctomycetaceae</taxon>
        <taxon>Gimesia</taxon>
    </lineage>
</organism>
<keyword evidence="3" id="KW-0408">Iron</keyword>
<reference evidence="6 7" key="1">
    <citation type="journal article" date="2018" name="Nat. Biotechnol.">
        <title>A standardized bacterial taxonomy based on genome phylogeny substantially revises the tree of life.</title>
        <authorList>
            <person name="Parks D.H."/>
            <person name="Chuvochina M."/>
            <person name="Waite D.W."/>
            <person name="Rinke C."/>
            <person name="Skarshewski A."/>
            <person name="Chaumeil P.A."/>
            <person name="Hugenholtz P."/>
        </authorList>
    </citation>
    <scope>NUCLEOTIDE SEQUENCE [LARGE SCALE GENOMIC DNA]</scope>
    <source>
        <strain evidence="6">UBA9375</strain>
    </source>
</reference>
<feature type="domain" description="4Fe-4S ferredoxin-type" evidence="5">
    <location>
        <begin position="212"/>
        <end position="241"/>
    </location>
</feature>
<dbReference type="GO" id="GO:0051539">
    <property type="term" value="F:4 iron, 4 sulfur cluster binding"/>
    <property type="evidence" value="ECO:0007669"/>
    <property type="project" value="UniProtKB-KW"/>
</dbReference>
<dbReference type="SUPFAM" id="SSF54862">
    <property type="entry name" value="4Fe-4S ferredoxins"/>
    <property type="match status" value="1"/>
</dbReference>
<gene>
    <name evidence="6" type="ORF">DIT97_17690</name>
</gene>
<protein>
    <submittedName>
        <fullName evidence="6">Ferredoxin family protein</fullName>
    </submittedName>
</protein>
<evidence type="ECO:0000313" key="7">
    <source>
        <dbReference type="Proteomes" id="UP000263642"/>
    </source>
</evidence>
<dbReference type="Gene3D" id="3.30.70.20">
    <property type="match status" value="1"/>
</dbReference>
<evidence type="ECO:0000256" key="1">
    <source>
        <dbReference type="ARBA" id="ARBA00022485"/>
    </source>
</evidence>
<dbReference type="PROSITE" id="PS51379">
    <property type="entry name" value="4FE4S_FER_2"/>
    <property type="match status" value="2"/>
</dbReference>
<dbReference type="AlphaFoldDB" id="A0A3D3R797"/>
<dbReference type="InterPro" id="IPR050572">
    <property type="entry name" value="Fe-S_Ferredoxin"/>
</dbReference>
<name>A0A3D3R797_9PLAN</name>
<feature type="domain" description="4Fe-4S ferredoxin-type" evidence="5">
    <location>
        <begin position="242"/>
        <end position="273"/>
    </location>
</feature>
<evidence type="ECO:0000256" key="4">
    <source>
        <dbReference type="ARBA" id="ARBA00023014"/>
    </source>
</evidence>
<dbReference type="EMBL" id="DQAY01000107">
    <property type="protein sequence ID" value="HCO24764.1"/>
    <property type="molecule type" value="Genomic_DNA"/>
</dbReference>
<evidence type="ECO:0000256" key="3">
    <source>
        <dbReference type="ARBA" id="ARBA00023004"/>
    </source>
</evidence>
<evidence type="ECO:0000256" key="2">
    <source>
        <dbReference type="ARBA" id="ARBA00022723"/>
    </source>
</evidence>
<dbReference type="InterPro" id="IPR017896">
    <property type="entry name" value="4Fe4S_Fe-S-bd"/>
</dbReference>
<dbReference type="GO" id="GO:0046872">
    <property type="term" value="F:metal ion binding"/>
    <property type="evidence" value="ECO:0007669"/>
    <property type="project" value="UniProtKB-KW"/>
</dbReference>
<comment type="caution">
    <text evidence="6">The sequence shown here is derived from an EMBL/GenBank/DDBJ whole genome shotgun (WGS) entry which is preliminary data.</text>
</comment>
<dbReference type="Proteomes" id="UP000263642">
    <property type="component" value="Unassembled WGS sequence"/>
</dbReference>
<evidence type="ECO:0000313" key="6">
    <source>
        <dbReference type="EMBL" id="HCO24764.1"/>
    </source>
</evidence>
<accession>A0A3D3R797</accession>
<sequence>MLKKVYGMAEKKLTVVISQAQGKNPAKRELEESLAAALLMEPDIEVSLVPHLYDLSADHTGTLFLQALRGDLVVLSWLYPRANHWILDRLGVRGQEGVVLLKEEVDEDEEEAQKEKAPPFENPERLKTIPDRKIYSIDLRVSSSTEDYLTEIRRIASDAQVQTFQLMDMIQQSPRPAQIEKYLKPLDILQGQKNNTIAKEEAPQLEPTKRRWYPVIDYGLCTNCMECIDFCLFGVYGVDQGGQILVEEQDSCKKGCPACSRVCPENAIIFPGHKTPGIAGADGEVAGLKIDLSKLFGAPDALEMAARERDVELVAEGRDAVGMSVGIPQRTKISQETSDELDELIDSLDALDL</sequence>
<dbReference type="PANTHER" id="PTHR43687">
    <property type="entry name" value="ADENYLYLSULFATE REDUCTASE, BETA SUBUNIT"/>
    <property type="match status" value="1"/>
</dbReference>
<keyword evidence="1" id="KW-0004">4Fe-4S</keyword>
<dbReference type="PANTHER" id="PTHR43687:SF1">
    <property type="entry name" value="FERREDOXIN III"/>
    <property type="match status" value="1"/>
</dbReference>
<keyword evidence="4" id="KW-0411">Iron-sulfur</keyword>